<evidence type="ECO:0000256" key="10">
    <source>
        <dbReference type="ARBA" id="ARBA00022949"/>
    </source>
</evidence>
<reference evidence="15 16" key="1">
    <citation type="journal article" date="2023" name="Commun. Biol.">
        <title>Genome analysis of Parmales, the sister group of diatoms, reveals the evolutionary specialization of diatoms from phago-mixotrophs to photoautotrophs.</title>
        <authorList>
            <person name="Ban H."/>
            <person name="Sato S."/>
            <person name="Yoshikawa S."/>
            <person name="Yamada K."/>
            <person name="Nakamura Y."/>
            <person name="Ichinomiya M."/>
            <person name="Sato N."/>
            <person name="Blanc-Mathieu R."/>
            <person name="Endo H."/>
            <person name="Kuwata A."/>
            <person name="Ogata H."/>
        </authorList>
    </citation>
    <scope>NUCLEOTIDE SEQUENCE [LARGE SCALE GENOMIC DNA]</scope>
</reference>
<keyword evidence="10" id="KW-0965">Cell junction</keyword>
<evidence type="ECO:0000256" key="3">
    <source>
        <dbReference type="ARBA" id="ARBA00004435"/>
    </source>
</evidence>
<evidence type="ECO:0000259" key="14">
    <source>
        <dbReference type="PROSITE" id="PS50042"/>
    </source>
</evidence>
<keyword evidence="16" id="KW-1185">Reference proteome</keyword>
<dbReference type="InterPro" id="IPR014710">
    <property type="entry name" value="RmlC-like_jellyroll"/>
</dbReference>
<gene>
    <name evidence="15" type="ORF">TeGR_g10765</name>
</gene>
<dbReference type="InterPro" id="IPR006916">
    <property type="entry name" value="POPDC1-3"/>
</dbReference>
<evidence type="ECO:0000256" key="4">
    <source>
        <dbReference type="ARBA" id="ARBA00007146"/>
    </source>
</evidence>
<keyword evidence="7" id="KW-1003">Cell membrane</keyword>
<evidence type="ECO:0000256" key="1">
    <source>
        <dbReference type="ARBA" id="ARBA00004124"/>
    </source>
</evidence>
<keyword evidence="13" id="KW-0325">Glycoprotein</keyword>
<protein>
    <recommendedName>
        <fullName evidence="14">Cyclic nucleotide-binding domain-containing protein</fullName>
    </recommendedName>
</protein>
<evidence type="ECO:0000313" key="16">
    <source>
        <dbReference type="Proteomes" id="UP001165060"/>
    </source>
</evidence>
<evidence type="ECO:0000256" key="9">
    <source>
        <dbReference type="ARBA" id="ARBA00022889"/>
    </source>
</evidence>
<keyword evidence="5" id="KW-0796">Tight junction</keyword>
<proteinExistence type="inferred from homology"/>
<dbReference type="Gene3D" id="2.60.120.10">
    <property type="entry name" value="Jelly Rolls"/>
    <property type="match status" value="1"/>
</dbReference>
<name>A0ABQ6MZA7_9STRA</name>
<evidence type="ECO:0000256" key="2">
    <source>
        <dbReference type="ARBA" id="ARBA00004141"/>
    </source>
</evidence>
<dbReference type="SUPFAM" id="SSF51206">
    <property type="entry name" value="cAMP-binding domain-like"/>
    <property type="match status" value="1"/>
</dbReference>
<keyword evidence="12" id="KW-0472">Membrane</keyword>
<dbReference type="PANTHER" id="PTHR12101:SF17">
    <property type="entry name" value="BLOOD VESSEL EPICARDIAL SUBSTANCE"/>
    <property type="match status" value="1"/>
</dbReference>
<comment type="caution">
    <text evidence="15">The sequence shown here is derived from an EMBL/GenBank/DDBJ whole genome shotgun (WGS) entry which is preliminary data.</text>
</comment>
<evidence type="ECO:0000313" key="15">
    <source>
        <dbReference type="EMBL" id="GMI36653.1"/>
    </source>
</evidence>
<dbReference type="EMBL" id="BRYB01004778">
    <property type="protein sequence ID" value="GMI36653.1"/>
    <property type="molecule type" value="Genomic_DNA"/>
</dbReference>
<keyword evidence="8" id="KW-0812">Transmembrane</keyword>
<keyword evidence="11" id="KW-1133">Transmembrane helix</keyword>
<evidence type="ECO:0000256" key="13">
    <source>
        <dbReference type="ARBA" id="ARBA00023180"/>
    </source>
</evidence>
<dbReference type="CDD" id="cd00038">
    <property type="entry name" value="CAP_ED"/>
    <property type="match status" value="1"/>
</dbReference>
<accession>A0ABQ6MZA7</accession>
<dbReference type="Proteomes" id="UP001165060">
    <property type="component" value="Unassembled WGS sequence"/>
</dbReference>
<sequence>MNSHRFLPFFQDPTTLSNICGHTSFLLLGTSYLTTDILSLRCLAMSGMSLSIIFQFYRPVPLTIPIRWNLLFLAINSVMVAALLKERMEASQMSPQMQDLYDKEFKKMGFTQIEFHRLASNGSLKTLPRGSSLAVASQKQHHMYFLVSGRVSVRVGDKTVATVMPNAFVGEMSFLTYLSDLTDSEAMATCEVSSDEALVLEWDFEALEVYLQGDRGLRNALQAYISNDLRKKLSNMSSAQLLRMETSPHIHRLHSHRTNA</sequence>
<evidence type="ECO:0000256" key="12">
    <source>
        <dbReference type="ARBA" id="ARBA00023136"/>
    </source>
</evidence>
<comment type="similarity">
    <text evidence="4">Belongs to the popeye family.</text>
</comment>
<dbReference type="PANTHER" id="PTHR12101">
    <property type="entry name" value="POPEYE DOMAIN CONTAINING PROTEIN"/>
    <property type="match status" value="1"/>
</dbReference>
<comment type="subcellular location">
    <subcellularLocation>
        <location evidence="3">Cell junction</location>
        <location evidence="3">Tight junction</location>
    </subcellularLocation>
    <subcellularLocation>
        <location evidence="1">Lateral cell membrane</location>
    </subcellularLocation>
    <subcellularLocation>
        <location evidence="2">Membrane</location>
        <topology evidence="2">Multi-pass membrane protein</topology>
    </subcellularLocation>
</comment>
<dbReference type="InterPro" id="IPR018490">
    <property type="entry name" value="cNMP-bd_dom_sf"/>
</dbReference>
<keyword evidence="6" id="KW-0217">Developmental protein</keyword>
<organism evidence="15 16">
    <name type="scientific">Tetraparma gracilis</name>
    <dbReference type="NCBI Taxonomy" id="2962635"/>
    <lineage>
        <taxon>Eukaryota</taxon>
        <taxon>Sar</taxon>
        <taxon>Stramenopiles</taxon>
        <taxon>Ochrophyta</taxon>
        <taxon>Bolidophyceae</taxon>
        <taxon>Parmales</taxon>
        <taxon>Triparmaceae</taxon>
        <taxon>Tetraparma</taxon>
    </lineage>
</organism>
<keyword evidence="9" id="KW-0130">Cell adhesion</keyword>
<evidence type="ECO:0000256" key="8">
    <source>
        <dbReference type="ARBA" id="ARBA00022692"/>
    </source>
</evidence>
<evidence type="ECO:0000256" key="11">
    <source>
        <dbReference type="ARBA" id="ARBA00022989"/>
    </source>
</evidence>
<dbReference type="InterPro" id="IPR000595">
    <property type="entry name" value="cNMP-bd_dom"/>
</dbReference>
<feature type="domain" description="Cyclic nucleotide-binding" evidence="14">
    <location>
        <begin position="125"/>
        <end position="189"/>
    </location>
</feature>
<dbReference type="InterPro" id="IPR055272">
    <property type="entry name" value="POPDC1-3_dom"/>
</dbReference>
<dbReference type="PROSITE" id="PS50042">
    <property type="entry name" value="CNMP_BINDING_3"/>
    <property type="match status" value="1"/>
</dbReference>
<evidence type="ECO:0000256" key="6">
    <source>
        <dbReference type="ARBA" id="ARBA00022473"/>
    </source>
</evidence>
<dbReference type="Pfam" id="PF04831">
    <property type="entry name" value="POPDC1-3"/>
    <property type="match status" value="1"/>
</dbReference>
<evidence type="ECO:0000256" key="7">
    <source>
        <dbReference type="ARBA" id="ARBA00022475"/>
    </source>
</evidence>
<evidence type="ECO:0000256" key="5">
    <source>
        <dbReference type="ARBA" id="ARBA00022427"/>
    </source>
</evidence>
<dbReference type="Pfam" id="PF00027">
    <property type="entry name" value="cNMP_binding"/>
    <property type="match status" value="1"/>
</dbReference>